<dbReference type="GO" id="GO:0015421">
    <property type="term" value="F:ABC-type oligopeptide transporter activity"/>
    <property type="evidence" value="ECO:0007669"/>
    <property type="project" value="TreeGrafter"/>
</dbReference>
<dbReference type="PANTHER" id="PTHR43394">
    <property type="entry name" value="ATP-DEPENDENT PERMEASE MDL1, MITOCHONDRIAL"/>
    <property type="match status" value="1"/>
</dbReference>
<gene>
    <name evidence="1" type="ORF">METZ01_LOCUS449776</name>
</gene>
<accession>A0A382ZN60</accession>
<evidence type="ECO:0008006" key="2">
    <source>
        <dbReference type="Google" id="ProtNLM"/>
    </source>
</evidence>
<dbReference type="SUPFAM" id="SSF52540">
    <property type="entry name" value="P-loop containing nucleoside triphosphate hydrolases"/>
    <property type="match status" value="1"/>
</dbReference>
<name>A0A382ZN60_9ZZZZ</name>
<dbReference type="Gene3D" id="3.40.50.300">
    <property type="entry name" value="P-loop containing nucleotide triphosphate hydrolases"/>
    <property type="match status" value="1"/>
</dbReference>
<dbReference type="InterPro" id="IPR039421">
    <property type="entry name" value="Type_1_exporter"/>
</dbReference>
<organism evidence="1">
    <name type="scientific">marine metagenome</name>
    <dbReference type="NCBI Taxonomy" id="408172"/>
    <lineage>
        <taxon>unclassified sequences</taxon>
        <taxon>metagenomes</taxon>
        <taxon>ecological metagenomes</taxon>
    </lineage>
</organism>
<reference evidence="1" key="1">
    <citation type="submission" date="2018-05" db="EMBL/GenBank/DDBJ databases">
        <authorList>
            <person name="Lanie J.A."/>
            <person name="Ng W.-L."/>
            <person name="Kazmierczak K.M."/>
            <person name="Andrzejewski T.M."/>
            <person name="Davidsen T.M."/>
            <person name="Wayne K.J."/>
            <person name="Tettelin H."/>
            <person name="Glass J.I."/>
            <person name="Rusch D."/>
            <person name="Podicherti R."/>
            <person name="Tsui H.-C.T."/>
            <person name="Winkler M.E."/>
        </authorList>
    </citation>
    <scope>NUCLEOTIDE SEQUENCE</scope>
</reference>
<sequence length="48" mass="5398">AHRLSTVVNADKIIVLEKGKIIESGNHSELLNIKGKYSELYAVQFQEN</sequence>
<dbReference type="EMBL" id="UINC01185295">
    <property type="protein sequence ID" value="SVD96922.1"/>
    <property type="molecule type" value="Genomic_DNA"/>
</dbReference>
<protein>
    <recommendedName>
        <fullName evidence="2">ABC transporter domain-containing protein</fullName>
    </recommendedName>
</protein>
<dbReference type="AlphaFoldDB" id="A0A382ZN60"/>
<evidence type="ECO:0000313" key="1">
    <source>
        <dbReference type="EMBL" id="SVD96922.1"/>
    </source>
</evidence>
<feature type="non-terminal residue" evidence="1">
    <location>
        <position position="1"/>
    </location>
</feature>
<dbReference type="PANTHER" id="PTHR43394:SF1">
    <property type="entry name" value="ATP-BINDING CASSETTE SUB-FAMILY B MEMBER 10, MITOCHONDRIAL"/>
    <property type="match status" value="1"/>
</dbReference>
<dbReference type="InterPro" id="IPR027417">
    <property type="entry name" value="P-loop_NTPase"/>
</dbReference>
<proteinExistence type="predicted"/>